<sequence length="109" mass="11990">MSRPPTGHETVVRLRGELDALSAASIEPRLRPLAADRSRDLVLDLTAVTFCDSSGVALFERLNEQRMASTTLVLRGLGRQPRRVICLMGLDRVLTCESEIPVGRPAARH</sequence>
<dbReference type="PANTHER" id="PTHR33495">
    <property type="entry name" value="ANTI-SIGMA FACTOR ANTAGONIST TM_1081-RELATED-RELATED"/>
    <property type="match status" value="1"/>
</dbReference>
<dbReference type="AlphaFoldDB" id="A0AAU8JQI2"/>
<dbReference type="EMBL" id="CP159872">
    <property type="protein sequence ID" value="XCM78128.1"/>
    <property type="molecule type" value="Genomic_DNA"/>
</dbReference>
<reference evidence="2" key="1">
    <citation type="submission" date="2024-06" db="EMBL/GenBank/DDBJ databases">
        <title>The genome sequences of Kitasatospora sp. strain HUAS MG31.</title>
        <authorList>
            <person name="Mo P."/>
        </authorList>
    </citation>
    <scope>NUCLEOTIDE SEQUENCE</scope>
    <source>
        <strain evidence="2">HUAS MG31</strain>
    </source>
</reference>
<dbReference type="InterPro" id="IPR036513">
    <property type="entry name" value="STAS_dom_sf"/>
</dbReference>
<feature type="domain" description="STAS" evidence="1">
    <location>
        <begin position="11"/>
        <end position="109"/>
    </location>
</feature>
<name>A0AAU8JQI2_9ACTN</name>
<dbReference type="InterPro" id="IPR002645">
    <property type="entry name" value="STAS_dom"/>
</dbReference>
<dbReference type="KEGG" id="kcm:ABWK59_03845"/>
<dbReference type="PANTHER" id="PTHR33495:SF2">
    <property type="entry name" value="ANTI-SIGMA FACTOR ANTAGONIST TM_1081-RELATED"/>
    <property type="match status" value="1"/>
</dbReference>
<proteinExistence type="predicted"/>
<dbReference type="GO" id="GO:0043856">
    <property type="term" value="F:anti-sigma factor antagonist activity"/>
    <property type="evidence" value="ECO:0007669"/>
    <property type="project" value="TreeGrafter"/>
</dbReference>
<dbReference type="SUPFAM" id="SSF52091">
    <property type="entry name" value="SpoIIaa-like"/>
    <property type="match status" value="1"/>
</dbReference>
<evidence type="ECO:0000259" key="1">
    <source>
        <dbReference type="PROSITE" id="PS50801"/>
    </source>
</evidence>
<dbReference type="RefSeq" id="WP_354637871.1">
    <property type="nucleotide sequence ID" value="NZ_CP159872.1"/>
</dbReference>
<protein>
    <submittedName>
        <fullName evidence="2">STAS domain-containing protein</fullName>
    </submittedName>
</protein>
<accession>A0AAU8JQI2</accession>
<evidence type="ECO:0000313" key="2">
    <source>
        <dbReference type="EMBL" id="XCM78128.1"/>
    </source>
</evidence>
<dbReference type="Gene3D" id="3.30.750.24">
    <property type="entry name" value="STAS domain"/>
    <property type="match status" value="1"/>
</dbReference>
<organism evidence="2">
    <name type="scientific">Kitasatospora camelliae</name>
    <dbReference type="NCBI Taxonomy" id="3156397"/>
    <lineage>
        <taxon>Bacteria</taxon>
        <taxon>Bacillati</taxon>
        <taxon>Actinomycetota</taxon>
        <taxon>Actinomycetes</taxon>
        <taxon>Kitasatosporales</taxon>
        <taxon>Streptomycetaceae</taxon>
        <taxon>Kitasatospora</taxon>
    </lineage>
</organism>
<dbReference type="CDD" id="cd07043">
    <property type="entry name" value="STAS_anti-anti-sigma_factors"/>
    <property type="match status" value="1"/>
</dbReference>
<dbReference type="PROSITE" id="PS50801">
    <property type="entry name" value="STAS"/>
    <property type="match status" value="1"/>
</dbReference>
<dbReference type="Pfam" id="PF01740">
    <property type="entry name" value="STAS"/>
    <property type="match status" value="1"/>
</dbReference>
<gene>
    <name evidence="2" type="ORF">ABWK59_03845</name>
</gene>